<evidence type="ECO:0000313" key="2">
    <source>
        <dbReference type="Ensembl" id="ENSEBUP00000020410.1"/>
    </source>
</evidence>
<dbReference type="InterPro" id="IPR045111">
    <property type="entry name" value="Vps41/Vps8"/>
</dbReference>
<proteinExistence type="predicted"/>
<evidence type="ECO:0000259" key="1">
    <source>
        <dbReference type="Pfam" id="PF12816"/>
    </source>
</evidence>
<feature type="domain" description="Vacuolar protein sorting-associated protein 8 central" evidence="1">
    <location>
        <begin position="269"/>
        <end position="396"/>
    </location>
</feature>
<name>A0A8C4QUE9_EPTBU</name>
<dbReference type="AlphaFoldDB" id="A0A8C4QUE9"/>
<dbReference type="GO" id="GO:0005769">
    <property type="term" value="C:early endosome"/>
    <property type="evidence" value="ECO:0007669"/>
    <property type="project" value="TreeGrafter"/>
</dbReference>
<dbReference type="GO" id="GO:0006623">
    <property type="term" value="P:protein targeting to vacuole"/>
    <property type="evidence" value="ECO:0007669"/>
    <property type="project" value="InterPro"/>
</dbReference>
<dbReference type="Pfam" id="PF12816">
    <property type="entry name" value="TPR_Vps8"/>
    <property type="match status" value="1"/>
</dbReference>
<dbReference type="GO" id="GO:0033263">
    <property type="term" value="C:CORVET complex"/>
    <property type="evidence" value="ECO:0007669"/>
    <property type="project" value="TreeGrafter"/>
</dbReference>
<dbReference type="GO" id="GO:0005770">
    <property type="term" value="C:late endosome"/>
    <property type="evidence" value="ECO:0007669"/>
    <property type="project" value="TreeGrafter"/>
</dbReference>
<dbReference type="PANTHER" id="PTHR12616:SF8">
    <property type="entry name" value="VACUOLAR PROTEIN SORTING-ASSOCIATED PROTEIN 8 HOMOLOG"/>
    <property type="match status" value="1"/>
</dbReference>
<dbReference type="Proteomes" id="UP000694388">
    <property type="component" value="Unplaced"/>
</dbReference>
<accession>A0A8C4QUE9</accession>
<organism evidence="2 3">
    <name type="scientific">Eptatretus burgeri</name>
    <name type="common">Inshore hagfish</name>
    <dbReference type="NCBI Taxonomy" id="7764"/>
    <lineage>
        <taxon>Eukaryota</taxon>
        <taxon>Metazoa</taxon>
        <taxon>Chordata</taxon>
        <taxon>Craniata</taxon>
        <taxon>Vertebrata</taxon>
        <taxon>Cyclostomata</taxon>
        <taxon>Myxini</taxon>
        <taxon>Myxiniformes</taxon>
        <taxon>Myxinidae</taxon>
        <taxon>Eptatretinae</taxon>
        <taxon>Eptatretus</taxon>
    </lineage>
</organism>
<protein>
    <recommendedName>
        <fullName evidence="1">Vacuolar protein sorting-associated protein 8 central domain-containing protein</fullName>
    </recommendedName>
</protein>
<dbReference type="PANTHER" id="PTHR12616">
    <property type="entry name" value="VACUOLAR PROTEIN SORTING VPS41"/>
    <property type="match status" value="1"/>
</dbReference>
<evidence type="ECO:0000313" key="3">
    <source>
        <dbReference type="Proteomes" id="UP000694388"/>
    </source>
</evidence>
<dbReference type="InterPro" id="IPR025941">
    <property type="entry name" value="Vps8_central_dom"/>
</dbReference>
<sequence length="407" mass="44946">MVCARGRVQPLLAFCRGHVVHFFLADCSSPDEIGFSKLRELSLPYDLIGLQWVTSRVLAVLDCHERLHVIERVLSRDGGTDGVMCVEDLQTLDLERVALVYNSSHFKSLATGGNVSQALALVGERACYQSICNYSIQIFLLGLKAVHILSLTTWKERIDLLVHREHWQCALELAWTFYQGTARAVYGLAGNTEKRKAMVADCMIELLLQYVADTVKKNEHLKAQPAEKACQEVMTMAVDYLILLGRQDVLFGTVWELVSGNSGARASLLSALGTAVLAGRMRTLPPPAARELLSMLRQRGMLANLEACLLQMDVTALDLQQVLDICWTHGLYDAIFYVNNTGMNDYISPMQDILKMLQNSFVPGQQQLPEDKVLAGNKLLVYISCCLVGRAYPVGDIPANLVATGGG</sequence>
<dbReference type="Pfam" id="PF23410">
    <property type="entry name" value="Beta-prop_VPS8"/>
    <property type="match status" value="1"/>
</dbReference>
<reference evidence="2" key="1">
    <citation type="submission" date="2025-08" db="UniProtKB">
        <authorList>
            <consortium name="Ensembl"/>
        </authorList>
    </citation>
    <scope>IDENTIFICATION</scope>
</reference>
<keyword evidence="3" id="KW-1185">Reference proteome</keyword>
<reference evidence="2" key="2">
    <citation type="submission" date="2025-09" db="UniProtKB">
        <authorList>
            <consortium name="Ensembl"/>
        </authorList>
    </citation>
    <scope>IDENTIFICATION</scope>
</reference>
<dbReference type="GO" id="GO:0034058">
    <property type="term" value="P:endosomal vesicle fusion"/>
    <property type="evidence" value="ECO:0007669"/>
    <property type="project" value="TreeGrafter"/>
</dbReference>
<dbReference type="GeneTree" id="ENSGT00390000010672"/>
<dbReference type="Ensembl" id="ENSEBUT00000020986.1">
    <property type="protein sequence ID" value="ENSEBUP00000020410.1"/>
    <property type="gene ID" value="ENSEBUG00000012651.1"/>
</dbReference>
<dbReference type="GO" id="GO:0030897">
    <property type="term" value="C:HOPS complex"/>
    <property type="evidence" value="ECO:0007669"/>
    <property type="project" value="TreeGrafter"/>
</dbReference>